<evidence type="ECO:0000313" key="4">
    <source>
        <dbReference type="Proteomes" id="UP000050398"/>
    </source>
</evidence>
<comment type="caution">
    <text evidence="3">The sequence shown here is derived from an EMBL/GenBank/DDBJ whole genome shotgun (WGS) entry which is preliminary data.</text>
</comment>
<protein>
    <recommendedName>
        <fullName evidence="2">YtkA-like domain-containing protein</fullName>
    </recommendedName>
</protein>
<dbReference type="OrthoDB" id="2679563at2"/>
<dbReference type="Proteomes" id="UP000050398">
    <property type="component" value="Unassembled WGS sequence"/>
</dbReference>
<feature type="chain" id="PRO_5006131966" description="YtkA-like domain-containing protein" evidence="1">
    <location>
        <begin position="27"/>
        <end position="155"/>
    </location>
</feature>
<keyword evidence="1" id="KW-0732">Signal</keyword>
<dbReference type="Pfam" id="PF13115">
    <property type="entry name" value="YtkA"/>
    <property type="match status" value="1"/>
</dbReference>
<reference evidence="3 4" key="1">
    <citation type="submission" date="2015-08" db="EMBL/GenBank/DDBJ databases">
        <title>Draft Genome Sequence of Bacillus vietnamensis UCD-SED5.</title>
        <authorList>
            <person name="Lee R.D."/>
            <person name="Jospin G."/>
            <person name="Lang J.M."/>
            <person name="Coil D.A."/>
            <person name="Eisen J.A."/>
        </authorList>
    </citation>
    <scope>NUCLEOTIDE SEQUENCE [LARGE SCALE GENOMIC DNA]</scope>
    <source>
        <strain evidence="3 4">UCD-SED5</strain>
    </source>
</reference>
<organism evidence="3 4">
    <name type="scientific">Rossellomorea vietnamensis</name>
    <dbReference type="NCBI Taxonomy" id="218284"/>
    <lineage>
        <taxon>Bacteria</taxon>
        <taxon>Bacillati</taxon>
        <taxon>Bacillota</taxon>
        <taxon>Bacilli</taxon>
        <taxon>Bacillales</taxon>
        <taxon>Bacillaceae</taxon>
        <taxon>Rossellomorea</taxon>
    </lineage>
</organism>
<evidence type="ECO:0000256" key="1">
    <source>
        <dbReference type="SAM" id="SignalP"/>
    </source>
</evidence>
<sequence length="155" mass="16838">MKTTFKYLSILFLCTLLGACAPKEDAAELYQQESPLQADITMPDDFSGSGDPIKIELTQDGKTVADADFVHVEIWKGDGSFHDGMEETENAGDGIYTFNKSLTEDGLYYIKVHAGNNGSTIMPTLPFAVGELSKADVEALNDHAPVESGDHSQHH</sequence>
<name>A0A0P6VZV3_9BACI</name>
<dbReference type="RefSeq" id="WP_060673651.1">
    <property type="nucleotide sequence ID" value="NZ_LIXZ01000015.1"/>
</dbReference>
<feature type="signal peptide" evidence="1">
    <location>
        <begin position="1"/>
        <end position="26"/>
    </location>
</feature>
<dbReference type="AlphaFoldDB" id="A0A0P6VZV3"/>
<dbReference type="InterPro" id="IPR032693">
    <property type="entry name" value="YtkA-like_dom"/>
</dbReference>
<evidence type="ECO:0000313" key="3">
    <source>
        <dbReference type="EMBL" id="KPL58527.1"/>
    </source>
</evidence>
<proteinExistence type="predicted"/>
<accession>A0A0P6VZV3</accession>
<evidence type="ECO:0000259" key="2">
    <source>
        <dbReference type="Pfam" id="PF13115"/>
    </source>
</evidence>
<dbReference type="PROSITE" id="PS51257">
    <property type="entry name" value="PROKAR_LIPOPROTEIN"/>
    <property type="match status" value="1"/>
</dbReference>
<dbReference type="EMBL" id="LIXZ01000015">
    <property type="protein sequence ID" value="KPL58527.1"/>
    <property type="molecule type" value="Genomic_DNA"/>
</dbReference>
<feature type="domain" description="YtkA-like" evidence="2">
    <location>
        <begin position="31"/>
        <end position="113"/>
    </location>
</feature>
<gene>
    <name evidence="3" type="ORF">AM506_16920</name>
</gene>
<dbReference type="PATRIC" id="fig|218284.4.peg.1595"/>